<evidence type="ECO:0000313" key="3">
    <source>
        <dbReference type="Proteomes" id="UP000243588"/>
    </source>
</evidence>
<gene>
    <name evidence="2" type="ORF">SAMN05421818_12416</name>
</gene>
<reference evidence="3" key="1">
    <citation type="submission" date="2016-10" db="EMBL/GenBank/DDBJ databases">
        <authorList>
            <person name="Varghese N."/>
            <person name="Submissions S."/>
        </authorList>
    </citation>
    <scope>NUCLEOTIDE SEQUENCE [LARGE SCALE GENOMIC DNA]</scope>
    <source>
        <strain evidence="3">DSM 23313</strain>
    </source>
</reference>
<accession>A0A1G8G9N3</accession>
<feature type="domain" description="YchJ-like middle NTF2-like" evidence="1">
    <location>
        <begin position="31"/>
        <end position="124"/>
    </location>
</feature>
<sequence>MIQADKCYCGSDLTFDLCCQPFLDNKAIPDSAEKLMRSRYSAYVVANARYIIDTTHPKTRHFHSRKAILQWSKENTWDKLEIILSEANRVVFKAYFKDSGEKRQIHYENSLFEKLGDKWYYVSGTFEE</sequence>
<keyword evidence="3" id="KW-1185">Reference proteome</keyword>
<dbReference type="STRING" id="702745.SAMN05421818_12416"/>
<proteinExistence type="predicted"/>
<dbReference type="Pfam" id="PF17775">
    <property type="entry name" value="YchJ_M-like"/>
    <property type="match status" value="1"/>
</dbReference>
<dbReference type="Proteomes" id="UP000243588">
    <property type="component" value="Unassembled WGS sequence"/>
</dbReference>
<protein>
    <submittedName>
        <fullName evidence="2">SEC-C motif-containing protein</fullName>
    </submittedName>
</protein>
<dbReference type="EMBL" id="FNDQ01000024">
    <property type="protein sequence ID" value="SDH91082.1"/>
    <property type="molecule type" value="Genomic_DNA"/>
</dbReference>
<dbReference type="Gene3D" id="3.10.450.50">
    <property type="match status" value="1"/>
</dbReference>
<organism evidence="2 3">
    <name type="scientific">Myroides phaeus</name>
    <dbReference type="NCBI Taxonomy" id="702745"/>
    <lineage>
        <taxon>Bacteria</taxon>
        <taxon>Pseudomonadati</taxon>
        <taxon>Bacteroidota</taxon>
        <taxon>Flavobacteriia</taxon>
        <taxon>Flavobacteriales</taxon>
        <taxon>Flavobacteriaceae</taxon>
        <taxon>Myroides</taxon>
    </lineage>
</organism>
<name>A0A1G8G9N3_9FLAO</name>
<dbReference type="RefSeq" id="WP_090410162.1">
    <property type="nucleotide sequence ID" value="NZ_FNDQ01000024.1"/>
</dbReference>
<dbReference type="InterPro" id="IPR048469">
    <property type="entry name" value="YchJ-like_M"/>
</dbReference>
<evidence type="ECO:0000313" key="2">
    <source>
        <dbReference type="EMBL" id="SDH91082.1"/>
    </source>
</evidence>
<dbReference type="SUPFAM" id="SSF54427">
    <property type="entry name" value="NTF2-like"/>
    <property type="match status" value="1"/>
</dbReference>
<dbReference type="InterPro" id="IPR032710">
    <property type="entry name" value="NTF2-like_dom_sf"/>
</dbReference>
<evidence type="ECO:0000259" key="1">
    <source>
        <dbReference type="Pfam" id="PF17775"/>
    </source>
</evidence>
<dbReference type="AlphaFoldDB" id="A0A1G8G9N3"/>